<feature type="domain" description="Ketoreductase" evidence="3">
    <location>
        <begin position="13"/>
        <end position="185"/>
    </location>
</feature>
<keyword evidence="5" id="KW-1185">Reference proteome</keyword>
<dbReference type="PANTHER" id="PTHR24321">
    <property type="entry name" value="DEHYDROGENASES, SHORT CHAIN"/>
    <property type="match status" value="1"/>
</dbReference>
<evidence type="ECO:0000259" key="3">
    <source>
        <dbReference type="SMART" id="SM00822"/>
    </source>
</evidence>
<organism evidence="4 5">
    <name type="scientific">Sphingobium cyanobacteriorum</name>
    <dbReference type="NCBI Taxonomy" id="3063954"/>
    <lineage>
        <taxon>Bacteria</taxon>
        <taxon>Pseudomonadati</taxon>
        <taxon>Pseudomonadota</taxon>
        <taxon>Alphaproteobacteria</taxon>
        <taxon>Sphingomonadales</taxon>
        <taxon>Sphingomonadaceae</taxon>
        <taxon>Sphingobium</taxon>
    </lineage>
</organism>
<dbReference type="Proteomes" id="UP001176471">
    <property type="component" value="Unassembled WGS sequence"/>
</dbReference>
<dbReference type="PANTHER" id="PTHR24321:SF14">
    <property type="entry name" value="SHORT-CHAIN TYPE DEHYDROGENASE_REDUCTASE BLR2146-RELATED"/>
    <property type="match status" value="1"/>
</dbReference>
<accession>A0ABT8ZPB9</accession>
<dbReference type="Pfam" id="PF13561">
    <property type="entry name" value="adh_short_C2"/>
    <property type="match status" value="1"/>
</dbReference>
<dbReference type="InterPro" id="IPR002347">
    <property type="entry name" value="SDR_fam"/>
</dbReference>
<sequence>MTGIDRLLRLDGKVVAVTGAGQGIGRAVALLFAQAGARIAAIDVAREGLDSLLADMPDAFAYGCDIADEGAVERCFAQIVADMGGLHGLVHAAAIFPKRSFTAMTAAQWDSVHAVNTRGSFLVLRETVKAMRAGGEGGTIVNISSVSGERAVVHHNSAYGASKAALTNLTRSVAIEVAADGIRVNAVLPGGVATEGAATATAKMAEDSLAIAGPIMGPGRMLIPRAAQPQEIAAACLFLAAPASSYITGEALAVDGGFLVS</sequence>
<proteinExistence type="inferred from homology"/>
<dbReference type="InterPro" id="IPR036291">
    <property type="entry name" value="NAD(P)-bd_dom_sf"/>
</dbReference>
<dbReference type="Gene3D" id="3.40.50.720">
    <property type="entry name" value="NAD(P)-binding Rossmann-like Domain"/>
    <property type="match status" value="1"/>
</dbReference>
<dbReference type="CDD" id="cd05233">
    <property type="entry name" value="SDR_c"/>
    <property type="match status" value="1"/>
</dbReference>
<keyword evidence="2" id="KW-0560">Oxidoreductase</keyword>
<gene>
    <name evidence="4" type="ORF">Q4610_15145</name>
</gene>
<comment type="caution">
    <text evidence="4">The sequence shown here is derived from an EMBL/GenBank/DDBJ whole genome shotgun (WGS) entry which is preliminary data.</text>
</comment>
<reference evidence="4" key="1">
    <citation type="submission" date="2023-07" db="EMBL/GenBank/DDBJ databases">
        <title>Bacterial whole genome sequence for Sphingobium sp. HBC34.</title>
        <authorList>
            <person name="Le V."/>
            <person name="Ko S.-R."/>
            <person name="Ahn C.-Y."/>
            <person name="Oh H.-M."/>
        </authorList>
    </citation>
    <scope>NUCLEOTIDE SEQUENCE</scope>
    <source>
        <strain evidence="4">HBC34</strain>
    </source>
</reference>
<protein>
    <submittedName>
        <fullName evidence="4">SDR family NAD(P)-dependent oxidoreductase</fullName>
    </submittedName>
</protein>
<dbReference type="RefSeq" id="WP_304536805.1">
    <property type="nucleotide sequence ID" value="NZ_JAUQOM010000008.1"/>
</dbReference>
<evidence type="ECO:0000313" key="4">
    <source>
        <dbReference type="EMBL" id="MDO7836385.1"/>
    </source>
</evidence>
<name>A0ABT8ZPB9_9SPHN</name>
<dbReference type="InterPro" id="IPR057326">
    <property type="entry name" value="KR_dom"/>
</dbReference>
<dbReference type="SMART" id="SM00822">
    <property type="entry name" value="PKS_KR"/>
    <property type="match status" value="1"/>
</dbReference>
<evidence type="ECO:0000256" key="1">
    <source>
        <dbReference type="ARBA" id="ARBA00006484"/>
    </source>
</evidence>
<dbReference type="EMBL" id="JAUQOM010000008">
    <property type="protein sequence ID" value="MDO7836385.1"/>
    <property type="molecule type" value="Genomic_DNA"/>
</dbReference>
<evidence type="ECO:0000313" key="5">
    <source>
        <dbReference type="Proteomes" id="UP001176471"/>
    </source>
</evidence>
<dbReference type="InterPro" id="IPR020904">
    <property type="entry name" value="Sc_DH/Rdtase_CS"/>
</dbReference>
<dbReference type="SUPFAM" id="SSF51735">
    <property type="entry name" value="NAD(P)-binding Rossmann-fold domains"/>
    <property type="match status" value="1"/>
</dbReference>
<dbReference type="PRINTS" id="PR00080">
    <property type="entry name" value="SDRFAMILY"/>
</dbReference>
<dbReference type="PRINTS" id="PR00081">
    <property type="entry name" value="GDHRDH"/>
</dbReference>
<comment type="similarity">
    <text evidence="1">Belongs to the short-chain dehydrogenases/reductases (SDR) family.</text>
</comment>
<dbReference type="PROSITE" id="PS00061">
    <property type="entry name" value="ADH_SHORT"/>
    <property type="match status" value="1"/>
</dbReference>
<evidence type="ECO:0000256" key="2">
    <source>
        <dbReference type="ARBA" id="ARBA00023002"/>
    </source>
</evidence>